<dbReference type="Proteomes" id="UP000037035">
    <property type="component" value="Unassembled WGS sequence"/>
</dbReference>
<dbReference type="PANTHER" id="PTHR23253">
    <property type="entry name" value="EUKARYOTIC TRANSLATION INITIATION FACTOR 4 GAMMA"/>
    <property type="match status" value="1"/>
</dbReference>
<evidence type="ECO:0000256" key="7">
    <source>
        <dbReference type="PROSITE-ProRule" id="PRU00175"/>
    </source>
</evidence>
<keyword evidence="6" id="KW-0648">Protein biosynthesis</keyword>
<keyword evidence="5" id="KW-0862">Zinc</keyword>
<sequence>MAHHLAREEFLTPQGLPDPFPILFQEILPCLVTNHRPLVLLRRFTNVNNDILDLTSQATNSTSYPQNLVNLLARLENRIEDLLHRVDEVTQDLIAEFGNGLLAPLFRLIDLPRVRTRRRPRHVHIQMVPRRARTQTNPPGARNQAGIIDDFITTLAISLRSTTPKSEMSVCAICLDTYLENDVVVVLPCHTTHHFHRACIQNWFARSNHRSPTCPNCCAMLRETAQAIQLPLSQVVSDEYYAAQKAKRQGLGLVRLIKGLFRLNMFTERIMQECIKKLLWNIEMPQEEDIESLSRLMRLLDHKKAISHMSFSRMQIMSNCPNLSSPLLQSRMSMTSVTTNR</sequence>
<dbReference type="InterPro" id="IPR001841">
    <property type="entry name" value="Znf_RING"/>
</dbReference>
<evidence type="ECO:0000256" key="2">
    <source>
        <dbReference type="ARBA" id="ARBA00022540"/>
    </source>
</evidence>
<evidence type="ECO:0000256" key="4">
    <source>
        <dbReference type="ARBA" id="ARBA00022771"/>
    </source>
</evidence>
<dbReference type="InterPro" id="IPR011016">
    <property type="entry name" value="Znf_RING-CH"/>
</dbReference>
<dbReference type="PROSITE" id="PS50089">
    <property type="entry name" value="ZF_RING_2"/>
    <property type="match status" value="1"/>
</dbReference>
<dbReference type="SMART" id="SM00184">
    <property type="entry name" value="RING"/>
    <property type="match status" value="1"/>
</dbReference>
<dbReference type="AlphaFoldDB" id="A0A0L6UL02"/>
<dbReference type="VEuPathDB" id="FungiDB:VP01_5153g1"/>
<proteinExistence type="inferred from homology"/>
<keyword evidence="3" id="KW-0479">Metal-binding</keyword>
<dbReference type="SUPFAM" id="SSF48371">
    <property type="entry name" value="ARM repeat"/>
    <property type="match status" value="1"/>
</dbReference>
<evidence type="ECO:0000313" key="9">
    <source>
        <dbReference type="EMBL" id="KNZ49204.1"/>
    </source>
</evidence>
<keyword evidence="10" id="KW-1185">Reference proteome</keyword>
<dbReference type="SMART" id="SM00744">
    <property type="entry name" value="RINGv"/>
    <property type="match status" value="1"/>
</dbReference>
<evidence type="ECO:0000256" key="3">
    <source>
        <dbReference type="ARBA" id="ARBA00022723"/>
    </source>
</evidence>
<comment type="caution">
    <text evidence="9">The sequence shown here is derived from an EMBL/GenBank/DDBJ whole genome shotgun (WGS) entry which is preliminary data.</text>
</comment>
<evidence type="ECO:0000256" key="5">
    <source>
        <dbReference type="ARBA" id="ARBA00022833"/>
    </source>
</evidence>
<name>A0A0L6UL02_9BASI</name>
<dbReference type="Gene3D" id="1.25.40.180">
    <property type="match status" value="1"/>
</dbReference>
<dbReference type="InterPro" id="IPR016024">
    <property type="entry name" value="ARM-type_fold"/>
</dbReference>
<organism evidence="9 10">
    <name type="scientific">Puccinia sorghi</name>
    <dbReference type="NCBI Taxonomy" id="27349"/>
    <lineage>
        <taxon>Eukaryota</taxon>
        <taxon>Fungi</taxon>
        <taxon>Dikarya</taxon>
        <taxon>Basidiomycota</taxon>
        <taxon>Pucciniomycotina</taxon>
        <taxon>Pucciniomycetes</taxon>
        <taxon>Pucciniales</taxon>
        <taxon>Pucciniaceae</taxon>
        <taxon>Puccinia</taxon>
    </lineage>
</organism>
<dbReference type="PANTHER" id="PTHR23253:SF9">
    <property type="entry name" value="EUKARYOTIC TRANSLATION INITIATION FACTOR 4 GAMMA 2"/>
    <property type="match status" value="1"/>
</dbReference>
<evidence type="ECO:0000256" key="1">
    <source>
        <dbReference type="ARBA" id="ARBA00005775"/>
    </source>
</evidence>
<dbReference type="GO" id="GO:0003743">
    <property type="term" value="F:translation initiation factor activity"/>
    <property type="evidence" value="ECO:0007669"/>
    <property type="project" value="UniProtKB-KW"/>
</dbReference>
<dbReference type="SUPFAM" id="SSF57850">
    <property type="entry name" value="RING/U-box"/>
    <property type="match status" value="1"/>
</dbReference>
<dbReference type="GO" id="GO:0003729">
    <property type="term" value="F:mRNA binding"/>
    <property type="evidence" value="ECO:0007669"/>
    <property type="project" value="TreeGrafter"/>
</dbReference>
<dbReference type="STRING" id="27349.A0A0L6UL02"/>
<dbReference type="Pfam" id="PF13639">
    <property type="entry name" value="zf-RING_2"/>
    <property type="match status" value="1"/>
</dbReference>
<reference evidence="9 10" key="1">
    <citation type="submission" date="2015-08" db="EMBL/GenBank/DDBJ databases">
        <title>Next Generation Sequencing and Analysis of the Genome of Puccinia sorghi L Schw, the Causal Agent of Maize Common Rust.</title>
        <authorList>
            <person name="Rochi L."/>
            <person name="Burguener G."/>
            <person name="Darino M."/>
            <person name="Turjanski A."/>
            <person name="Kreff E."/>
            <person name="Dieguez M.J."/>
            <person name="Sacco F."/>
        </authorList>
    </citation>
    <scope>NUCLEOTIDE SEQUENCE [LARGE SCALE GENOMIC DNA]</scope>
    <source>
        <strain evidence="9 10">RO10H11247</strain>
    </source>
</reference>
<accession>A0A0L6UL02</accession>
<dbReference type="OrthoDB" id="2495271at2759"/>
<comment type="similarity">
    <text evidence="1">Belongs to the eukaryotic initiation factor 4G family.</text>
</comment>
<evidence type="ECO:0000313" key="10">
    <source>
        <dbReference type="Proteomes" id="UP000037035"/>
    </source>
</evidence>
<protein>
    <recommendedName>
        <fullName evidence="8">RING-type domain-containing protein</fullName>
    </recommendedName>
</protein>
<feature type="domain" description="RING-type" evidence="8">
    <location>
        <begin position="171"/>
        <end position="217"/>
    </location>
</feature>
<evidence type="ECO:0000259" key="8">
    <source>
        <dbReference type="PROSITE" id="PS50089"/>
    </source>
</evidence>
<evidence type="ECO:0000256" key="6">
    <source>
        <dbReference type="ARBA" id="ARBA00022917"/>
    </source>
</evidence>
<gene>
    <name evidence="9" type="ORF">VP01_5153g1</name>
</gene>
<dbReference type="GO" id="GO:0008270">
    <property type="term" value="F:zinc ion binding"/>
    <property type="evidence" value="ECO:0007669"/>
    <property type="project" value="UniProtKB-KW"/>
</dbReference>
<dbReference type="GO" id="GO:0016281">
    <property type="term" value="C:eukaryotic translation initiation factor 4F complex"/>
    <property type="evidence" value="ECO:0007669"/>
    <property type="project" value="TreeGrafter"/>
</dbReference>
<dbReference type="EMBL" id="LAVV01010335">
    <property type="protein sequence ID" value="KNZ49204.1"/>
    <property type="molecule type" value="Genomic_DNA"/>
</dbReference>
<keyword evidence="4 7" id="KW-0863">Zinc-finger</keyword>
<keyword evidence="2" id="KW-0396">Initiation factor</keyword>